<dbReference type="GO" id="GO:0044614">
    <property type="term" value="C:nuclear pore cytoplasmic filaments"/>
    <property type="evidence" value="ECO:0007669"/>
    <property type="project" value="TreeGrafter"/>
</dbReference>
<dbReference type="Pfam" id="PF07817">
    <property type="entry name" value="GLE1"/>
    <property type="match status" value="1"/>
</dbReference>
<dbReference type="InterPro" id="IPR012476">
    <property type="entry name" value="GLE1"/>
</dbReference>
<keyword evidence="4" id="KW-0509">mRNA transport</keyword>
<protein>
    <recommendedName>
        <fullName evidence="9">mRNA export factor GLE1</fullName>
    </recommendedName>
    <alternativeName>
        <fullName evidence="10">Nucleoporin GLE1</fullName>
    </alternativeName>
</protein>
<dbReference type="EMBL" id="OOIL02000506">
    <property type="protein sequence ID" value="VFQ65989.1"/>
    <property type="molecule type" value="Genomic_DNA"/>
</dbReference>
<accession>A0A484KS52</accession>
<feature type="transmembrane region" description="Helical" evidence="12">
    <location>
        <begin position="762"/>
        <end position="780"/>
    </location>
</feature>
<dbReference type="InterPro" id="IPR038506">
    <property type="entry name" value="GLE1-like_sf"/>
</dbReference>
<dbReference type="PANTHER" id="PTHR12960">
    <property type="entry name" value="GLE-1-RELATED"/>
    <property type="match status" value="1"/>
</dbReference>
<evidence type="ECO:0000313" key="14">
    <source>
        <dbReference type="Proteomes" id="UP000595140"/>
    </source>
</evidence>
<evidence type="ECO:0000256" key="1">
    <source>
        <dbReference type="ARBA" id="ARBA00004567"/>
    </source>
</evidence>
<keyword evidence="12" id="KW-0472">Membrane</keyword>
<dbReference type="GO" id="GO:0005543">
    <property type="term" value="F:phospholipid binding"/>
    <property type="evidence" value="ECO:0007669"/>
    <property type="project" value="TreeGrafter"/>
</dbReference>
<keyword evidence="14" id="KW-1185">Reference proteome</keyword>
<gene>
    <name evidence="13" type="ORF">CCAM_LOCUS7765</name>
</gene>
<evidence type="ECO:0000256" key="6">
    <source>
        <dbReference type="ARBA" id="ARBA00023010"/>
    </source>
</evidence>
<evidence type="ECO:0000256" key="11">
    <source>
        <dbReference type="SAM" id="MobiDB-lite"/>
    </source>
</evidence>
<evidence type="ECO:0000256" key="12">
    <source>
        <dbReference type="SAM" id="Phobius"/>
    </source>
</evidence>
<dbReference type="AlphaFoldDB" id="A0A484KS52"/>
<feature type="compositionally biased region" description="Low complexity" evidence="11">
    <location>
        <begin position="64"/>
        <end position="77"/>
    </location>
</feature>
<evidence type="ECO:0000256" key="3">
    <source>
        <dbReference type="ARBA" id="ARBA00022448"/>
    </source>
</evidence>
<keyword evidence="3" id="KW-0813">Transport</keyword>
<keyword evidence="8" id="KW-0539">Nucleus</keyword>
<evidence type="ECO:0000256" key="9">
    <source>
        <dbReference type="ARBA" id="ARBA00026227"/>
    </source>
</evidence>
<dbReference type="GO" id="GO:0016973">
    <property type="term" value="P:poly(A)+ mRNA export from nucleus"/>
    <property type="evidence" value="ECO:0007669"/>
    <property type="project" value="InterPro"/>
</dbReference>
<evidence type="ECO:0000313" key="13">
    <source>
        <dbReference type="EMBL" id="VFQ65989.1"/>
    </source>
</evidence>
<feature type="compositionally biased region" description="Polar residues" evidence="11">
    <location>
        <begin position="50"/>
        <end position="63"/>
    </location>
</feature>
<evidence type="ECO:0000256" key="8">
    <source>
        <dbReference type="ARBA" id="ARBA00023242"/>
    </source>
</evidence>
<keyword evidence="5" id="KW-0653">Protein transport</keyword>
<comment type="subcellular location">
    <subcellularLocation>
        <location evidence="1">Nucleus</location>
        <location evidence="1">Nuclear pore complex</location>
    </subcellularLocation>
</comment>
<dbReference type="OrthoDB" id="420884at2759"/>
<keyword evidence="6" id="KW-0811">Translocation</keyword>
<evidence type="ECO:0000256" key="5">
    <source>
        <dbReference type="ARBA" id="ARBA00022927"/>
    </source>
</evidence>
<feature type="region of interest" description="Disordered" evidence="11">
    <location>
        <begin position="25"/>
        <end position="100"/>
    </location>
</feature>
<keyword evidence="12" id="KW-0812">Transmembrane</keyword>
<dbReference type="GO" id="GO:0015031">
    <property type="term" value="P:protein transport"/>
    <property type="evidence" value="ECO:0007669"/>
    <property type="project" value="UniProtKB-KW"/>
</dbReference>
<dbReference type="Gene3D" id="1.25.40.510">
    <property type="entry name" value="GLE1-like"/>
    <property type="match status" value="1"/>
</dbReference>
<evidence type="ECO:0000256" key="4">
    <source>
        <dbReference type="ARBA" id="ARBA00022816"/>
    </source>
</evidence>
<name>A0A484KS52_9ASTE</name>
<dbReference type="GO" id="GO:0031369">
    <property type="term" value="F:translation initiation factor binding"/>
    <property type="evidence" value="ECO:0007669"/>
    <property type="project" value="TreeGrafter"/>
</dbReference>
<evidence type="ECO:0000256" key="7">
    <source>
        <dbReference type="ARBA" id="ARBA00023132"/>
    </source>
</evidence>
<evidence type="ECO:0000256" key="10">
    <source>
        <dbReference type="ARBA" id="ARBA00029983"/>
    </source>
</evidence>
<organism evidence="13 14">
    <name type="scientific">Cuscuta campestris</name>
    <dbReference type="NCBI Taxonomy" id="132261"/>
    <lineage>
        <taxon>Eukaryota</taxon>
        <taxon>Viridiplantae</taxon>
        <taxon>Streptophyta</taxon>
        <taxon>Embryophyta</taxon>
        <taxon>Tracheophyta</taxon>
        <taxon>Spermatophyta</taxon>
        <taxon>Magnoliopsida</taxon>
        <taxon>eudicotyledons</taxon>
        <taxon>Gunneridae</taxon>
        <taxon>Pentapetalae</taxon>
        <taxon>asterids</taxon>
        <taxon>lamiids</taxon>
        <taxon>Solanales</taxon>
        <taxon>Convolvulaceae</taxon>
        <taxon>Cuscuteae</taxon>
        <taxon>Cuscuta</taxon>
        <taxon>Cuscuta subgen. Grammica</taxon>
        <taxon>Cuscuta sect. Cleistogrammica</taxon>
    </lineage>
</organism>
<dbReference type="GO" id="GO:0000822">
    <property type="term" value="F:inositol hexakisphosphate binding"/>
    <property type="evidence" value="ECO:0007669"/>
    <property type="project" value="TreeGrafter"/>
</dbReference>
<proteinExistence type="inferred from homology"/>
<comment type="similarity">
    <text evidence="2">Belongs to the GLE1 family.</text>
</comment>
<evidence type="ECO:0000256" key="2">
    <source>
        <dbReference type="ARBA" id="ARBA00011056"/>
    </source>
</evidence>
<dbReference type="Proteomes" id="UP000595140">
    <property type="component" value="Unassembled WGS sequence"/>
</dbReference>
<keyword evidence="12" id="KW-1133">Transmembrane helix</keyword>
<sequence>MDAGWRSYLNISYDESIFAFSLSRASGTPLEPSPSPVHADFPSSPAPQPTIVTSSQPVTTPVLQQQSPESSGQSSHSNDSDDGTAPDSSSSPSPLPPVHSRRPLSHLSNYYCHTTQTMTPVAPSIPSSSSPATTFTCLSLPPPPTVLASPSIDCWSPARSHSFDGWRKTLQSQTLTLRQIIFSGKNLTMGFSARNLHRHLPHLCRPPRSRVKATIVSLLLFVRQRATKMVALELKPRVPAKVDGVALDPQPDWSFDALLLELNSIERRVAASPRFPAYTKTHSRHLSASKNHVGRGFVMQVEDTVSDSEDEVSEQSVTAGRHFTHGEIYVSDTDFFEDEAALEIEQHLMDKVGWVEGTLSELIHDHHRSVMEEVRNKVLELETDQMVEQHIFSSKLQLIEKYAGTLQEMDRRLGMQYQRKIAEALDDHLIAVQRDHEHRSQIEEKRIRDDAAHEEAKRREKALKEEQAALEKNRAEAVMKADAERMEKLKVAELVAQRKTAEVAQKNDSEISMDIANDAYKDANKDSRKAVEFQPDVHNPLQSTGDIIKGAKNALNLEEKRWMAYKELTAKNEALGLGTTKEYETHLKAMRRNIKTISCLEENVRVRADELIRLISYSRWPQSISIAMFAEQIIFSFVTCYGGSNGLHYAYGRAIVLVTSQVPVAMDIIISELNKVCIYTVPKYIEYSTSVFKTKEAYCRAIGFQEDGKFESDNSYLSRLHAYMKLYGAIVQTEVEGFQNLHGHQEGWAWLARFLNTIPANLYTAAALIAFLEAAGFVLYRKYKRHFEKLLYIIARDFMKALDGKQSSGVISELCTYIESKKYLSEPKGWRLSDHCQSQVSSVF</sequence>
<dbReference type="GO" id="GO:0005737">
    <property type="term" value="C:cytoplasm"/>
    <property type="evidence" value="ECO:0007669"/>
    <property type="project" value="TreeGrafter"/>
</dbReference>
<feature type="region of interest" description="Disordered" evidence="11">
    <location>
        <begin position="436"/>
        <end position="460"/>
    </location>
</feature>
<reference evidence="13 14" key="1">
    <citation type="submission" date="2018-04" db="EMBL/GenBank/DDBJ databases">
        <authorList>
            <person name="Vogel A."/>
        </authorList>
    </citation>
    <scope>NUCLEOTIDE SEQUENCE [LARGE SCALE GENOMIC DNA]</scope>
</reference>
<dbReference type="PANTHER" id="PTHR12960:SF0">
    <property type="entry name" value="MRNA EXPORT FACTOR GLE1"/>
    <property type="match status" value="1"/>
</dbReference>
<keyword evidence="7" id="KW-0906">Nuclear pore complex</keyword>